<protein>
    <submittedName>
        <fullName evidence="1">Uncharacterized protein</fullName>
    </submittedName>
</protein>
<sequence>MVVGFQNDQTVGSNYDLKTNMFDQGFPKPEEMQACFAKALGSAEGDLRVRVLEVFTTLLQERFGLTWQELYALPVW</sequence>
<reference evidence="1" key="1">
    <citation type="submission" date="2019-08" db="EMBL/GenBank/DDBJ databases">
        <authorList>
            <person name="Kucharzyk K."/>
            <person name="Murdoch R.W."/>
            <person name="Higgins S."/>
            <person name="Loffler F."/>
        </authorList>
    </citation>
    <scope>NUCLEOTIDE SEQUENCE</scope>
</reference>
<evidence type="ECO:0000313" key="1">
    <source>
        <dbReference type="EMBL" id="MPN31876.1"/>
    </source>
</evidence>
<comment type="caution">
    <text evidence="1">The sequence shown here is derived from an EMBL/GenBank/DDBJ whole genome shotgun (WGS) entry which is preliminary data.</text>
</comment>
<name>A0A645H077_9ZZZZ</name>
<proteinExistence type="predicted"/>
<dbReference type="AlphaFoldDB" id="A0A645H077"/>
<gene>
    <name evidence="1" type="ORF">SDC9_179351</name>
</gene>
<dbReference type="EMBL" id="VSSQ01083597">
    <property type="protein sequence ID" value="MPN31876.1"/>
    <property type="molecule type" value="Genomic_DNA"/>
</dbReference>
<organism evidence="1">
    <name type="scientific">bioreactor metagenome</name>
    <dbReference type="NCBI Taxonomy" id="1076179"/>
    <lineage>
        <taxon>unclassified sequences</taxon>
        <taxon>metagenomes</taxon>
        <taxon>ecological metagenomes</taxon>
    </lineage>
</organism>
<accession>A0A645H077</accession>